<name>A0A3M0KQZ3_HIRRU</name>
<reference evidence="1 2" key="1">
    <citation type="submission" date="2018-07" db="EMBL/GenBank/DDBJ databases">
        <title>A high quality draft genome assembly of the barn swallow (H. rustica rustica).</title>
        <authorList>
            <person name="Formenti G."/>
            <person name="Chiara M."/>
            <person name="Poveda L."/>
            <person name="Francoijs K.-J."/>
            <person name="Bonisoli-Alquati A."/>
            <person name="Canova L."/>
            <person name="Gianfranceschi L."/>
            <person name="Horner D.S."/>
            <person name="Saino N."/>
        </authorList>
    </citation>
    <scope>NUCLEOTIDE SEQUENCE [LARGE SCALE GENOMIC DNA]</scope>
    <source>
        <strain evidence="1">Chelidonia</strain>
        <tissue evidence="1">Blood</tissue>
    </source>
</reference>
<dbReference type="EMBL" id="QRBI01000106">
    <property type="protein sequence ID" value="RMC13310.1"/>
    <property type="molecule type" value="Genomic_DNA"/>
</dbReference>
<proteinExistence type="predicted"/>
<comment type="caution">
    <text evidence="1">The sequence shown here is derived from an EMBL/GenBank/DDBJ whole genome shotgun (WGS) entry which is preliminary data.</text>
</comment>
<gene>
    <name evidence="1" type="ORF">DUI87_10845</name>
</gene>
<organism evidence="1 2">
    <name type="scientific">Hirundo rustica rustica</name>
    <dbReference type="NCBI Taxonomy" id="333673"/>
    <lineage>
        <taxon>Eukaryota</taxon>
        <taxon>Metazoa</taxon>
        <taxon>Chordata</taxon>
        <taxon>Craniata</taxon>
        <taxon>Vertebrata</taxon>
        <taxon>Euteleostomi</taxon>
        <taxon>Archelosauria</taxon>
        <taxon>Archosauria</taxon>
        <taxon>Dinosauria</taxon>
        <taxon>Saurischia</taxon>
        <taxon>Theropoda</taxon>
        <taxon>Coelurosauria</taxon>
        <taxon>Aves</taxon>
        <taxon>Neognathae</taxon>
        <taxon>Neoaves</taxon>
        <taxon>Telluraves</taxon>
        <taxon>Australaves</taxon>
        <taxon>Passeriformes</taxon>
        <taxon>Sylvioidea</taxon>
        <taxon>Hirundinidae</taxon>
        <taxon>Hirundo</taxon>
    </lineage>
</organism>
<accession>A0A3M0KQZ3</accession>
<protein>
    <submittedName>
        <fullName evidence="1">Uncharacterized protein</fullName>
    </submittedName>
</protein>
<evidence type="ECO:0000313" key="1">
    <source>
        <dbReference type="EMBL" id="RMC13310.1"/>
    </source>
</evidence>
<sequence>MAQLLKRFILPSHPIISLGIKEFFSPQQLSRPKSKTGSESLVLIWECGKILKSIIKGFSSVFDRDLSISKTLHMVKVADICSGGGAKPWKASVTQANPTPHYFEVGRRKFHPFMYAMGKVSIATTMGLMAIQGFGVSVHPSIRVGSAGPDTTTGKGNTGERMLDEQERIPAHLIASKRQTKKEHTVALI</sequence>
<keyword evidence="2" id="KW-1185">Reference proteome</keyword>
<evidence type="ECO:0000313" key="2">
    <source>
        <dbReference type="Proteomes" id="UP000269221"/>
    </source>
</evidence>
<dbReference type="Proteomes" id="UP000269221">
    <property type="component" value="Unassembled WGS sequence"/>
</dbReference>
<dbReference type="AlphaFoldDB" id="A0A3M0KQZ3"/>